<sequence length="387" mass="43238">MFKFDFDIDDADEEIEQIVPKSTEASTHDQPVHPQLPFQEHPISQFLDALPLKISYSPLTVPVSSTSKTITLLRRDLFDARFQLISTGDDDLQDSKDPEAELGPEKDHDSLLSYLDTPSDLLPGVYEGGLKTWECSLDLVEYLENAKLFATYQGKRVLELGCGTAMPSLYILQQLLFGSQNTNSEPTEIHLQDYNESVLSLMTLPNLILTWYASPASQSYRQSLEKEEEEDSEEPQQDEVTITDELKAAFLSSLKDRHISLRFFSGSWETFDLEHTEGNYDLILTSETIYRTESLGPLTRILEDGCTESLSQKVSKLALADAQGRTGTATGAVVLVAAKVLYFGVGGGISEFVEFISKTKPGRKGRVDTVLDKITGVGRRVLRIHWI</sequence>
<organism evidence="11 12">
    <name type="scientific">Coprinopsis marcescibilis</name>
    <name type="common">Agaric fungus</name>
    <name type="synonym">Psathyrella marcescibilis</name>
    <dbReference type="NCBI Taxonomy" id="230819"/>
    <lineage>
        <taxon>Eukaryota</taxon>
        <taxon>Fungi</taxon>
        <taxon>Dikarya</taxon>
        <taxon>Basidiomycota</taxon>
        <taxon>Agaricomycotina</taxon>
        <taxon>Agaricomycetes</taxon>
        <taxon>Agaricomycetidae</taxon>
        <taxon>Agaricales</taxon>
        <taxon>Agaricineae</taxon>
        <taxon>Psathyrellaceae</taxon>
        <taxon>Coprinopsis</taxon>
    </lineage>
</organism>
<evidence type="ECO:0000256" key="3">
    <source>
        <dbReference type="ARBA" id="ARBA00012533"/>
    </source>
</evidence>
<keyword evidence="5" id="KW-0489">Methyltransferase</keyword>
<dbReference type="AlphaFoldDB" id="A0A5C3KZI3"/>
<evidence type="ECO:0000256" key="6">
    <source>
        <dbReference type="ARBA" id="ARBA00022679"/>
    </source>
</evidence>
<name>A0A5C3KZI3_COPMA</name>
<dbReference type="EMBL" id="ML210189">
    <property type="protein sequence ID" value="TFK25243.1"/>
    <property type="molecule type" value="Genomic_DNA"/>
</dbReference>
<evidence type="ECO:0000256" key="7">
    <source>
        <dbReference type="ARBA" id="ARBA00022691"/>
    </source>
</evidence>
<feature type="region of interest" description="Disordered" evidence="10">
    <location>
        <begin position="89"/>
        <end position="109"/>
    </location>
</feature>
<keyword evidence="6" id="KW-0808">Transferase</keyword>
<reference evidence="11 12" key="1">
    <citation type="journal article" date="2019" name="Nat. Ecol. Evol.">
        <title>Megaphylogeny resolves global patterns of mushroom evolution.</title>
        <authorList>
            <person name="Varga T."/>
            <person name="Krizsan K."/>
            <person name="Foldi C."/>
            <person name="Dima B."/>
            <person name="Sanchez-Garcia M."/>
            <person name="Sanchez-Ramirez S."/>
            <person name="Szollosi G.J."/>
            <person name="Szarkandi J.G."/>
            <person name="Papp V."/>
            <person name="Albert L."/>
            <person name="Andreopoulos W."/>
            <person name="Angelini C."/>
            <person name="Antonin V."/>
            <person name="Barry K.W."/>
            <person name="Bougher N.L."/>
            <person name="Buchanan P."/>
            <person name="Buyck B."/>
            <person name="Bense V."/>
            <person name="Catcheside P."/>
            <person name="Chovatia M."/>
            <person name="Cooper J."/>
            <person name="Damon W."/>
            <person name="Desjardin D."/>
            <person name="Finy P."/>
            <person name="Geml J."/>
            <person name="Haridas S."/>
            <person name="Hughes K."/>
            <person name="Justo A."/>
            <person name="Karasinski D."/>
            <person name="Kautmanova I."/>
            <person name="Kiss B."/>
            <person name="Kocsube S."/>
            <person name="Kotiranta H."/>
            <person name="LaButti K.M."/>
            <person name="Lechner B.E."/>
            <person name="Liimatainen K."/>
            <person name="Lipzen A."/>
            <person name="Lukacs Z."/>
            <person name="Mihaltcheva S."/>
            <person name="Morgado L.N."/>
            <person name="Niskanen T."/>
            <person name="Noordeloos M.E."/>
            <person name="Ohm R.A."/>
            <person name="Ortiz-Santana B."/>
            <person name="Ovrebo C."/>
            <person name="Racz N."/>
            <person name="Riley R."/>
            <person name="Savchenko A."/>
            <person name="Shiryaev A."/>
            <person name="Soop K."/>
            <person name="Spirin V."/>
            <person name="Szebenyi C."/>
            <person name="Tomsovsky M."/>
            <person name="Tulloss R.E."/>
            <person name="Uehling J."/>
            <person name="Grigoriev I.V."/>
            <person name="Vagvolgyi C."/>
            <person name="Papp T."/>
            <person name="Martin F.M."/>
            <person name="Miettinen O."/>
            <person name="Hibbett D.S."/>
            <person name="Nagy L.G."/>
        </authorList>
    </citation>
    <scope>NUCLEOTIDE SEQUENCE [LARGE SCALE GENOMIC DNA]</scope>
    <source>
        <strain evidence="11 12">CBS 121175</strain>
    </source>
</reference>
<evidence type="ECO:0000313" key="12">
    <source>
        <dbReference type="Proteomes" id="UP000307440"/>
    </source>
</evidence>
<protein>
    <recommendedName>
        <fullName evidence="3">protein-histidine N-methyltransferase</fullName>
        <ecNumber evidence="3">2.1.1.85</ecNumber>
    </recommendedName>
</protein>
<dbReference type="OrthoDB" id="1723750at2759"/>
<comment type="similarity">
    <text evidence="9">Belongs to the methyltransferase superfamily. METTL18 family.</text>
</comment>
<keyword evidence="7" id="KW-0949">S-adenosyl-L-methionine</keyword>
<evidence type="ECO:0000256" key="10">
    <source>
        <dbReference type="SAM" id="MobiDB-lite"/>
    </source>
</evidence>
<dbReference type="InterPro" id="IPR029063">
    <property type="entry name" value="SAM-dependent_MTases_sf"/>
</dbReference>
<dbReference type="PANTHER" id="PTHR14614">
    <property type="entry name" value="HEPATOCELLULAR CARCINOMA-ASSOCIATED ANTIGEN"/>
    <property type="match status" value="1"/>
</dbReference>
<dbReference type="InterPro" id="IPR019410">
    <property type="entry name" value="Methyltransf_16"/>
</dbReference>
<evidence type="ECO:0000256" key="8">
    <source>
        <dbReference type="ARBA" id="ARBA00023242"/>
    </source>
</evidence>
<keyword evidence="4" id="KW-0963">Cytoplasm</keyword>
<dbReference type="SUPFAM" id="SSF53335">
    <property type="entry name" value="S-adenosyl-L-methionine-dependent methyltransferases"/>
    <property type="match status" value="1"/>
</dbReference>
<evidence type="ECO:0000256" key="2">
    <source>
        <dbReference type="ARBA" id="ARBA00004496"/>
    </source>
</evidence>
<evidence type="ECO:0000256" key="4">
    <source>
        <dbReference type="ARBA" id="ARBA00022490"/>
    </source>
</evidence>
<dbReference type="Proteomes" id="UP000307440">
    <property type="component" value="Unassembled WGS sequence"/>
</dbReference>
<evidence type="ECO:0000313" key="11">
    <source>
        <dbReference type="EMBL" id="TFK25243.1"/>
    </source>
</evidence>
<dbReference type="Gene3D" id="3.40.50.150">
    <property type="entry name" value="Vaccinia Virus protein VP39"/>
    <property type="match status" value="1"/>
</dbReference>
<dbReference type="GO" id="GO:0005737">
    <property type="term" value="C:cytoplasm"/>
    <property type="evidence" value="ECO:0007669"/>
    <property type="project" value="UniProtKB-SubCell"/>
</dbReference>
<dbReference type="GO" id="GO:0018064">
    <property type="term" value="F:protein-L-histidine N-tele-methyltransferase activity"/>
    <property type="evidence" value="ECO:0007669"/>
    <property type="project" value="UniProtKB-EC"/>
</dbReference>
<dbReference type="GO" id="GO:0032259">
    <property type="term" value="P:methylation"/>
    <property type="evidence" value="ECO:0007669"/>
    <property type="project" value="UniProtKB-KW"/>
</dbReference>
<keyword evidence="12" id="KW-1185">Reference proteome</keyword>
<accession>A0A5C3KZI3</accession>
<gene>
    <name evidence="11" type="ORF">FA15DRAFT_703941</name>
</gene>
<proteinExistence type="inferred from homology"/>
<dbReference type="EC" id="2.1.1.85" evidence="3"/>
<evidence type="ECO:0000256" key="5">
    <source>
        <dbReference type="ARBA" id="ARBA00022603"/>
    </source>
</evidence>
<evidence type="ECO:0000256" key="1">
    <source>
        <dbReference type="ARBA" id="ARBA00004123"/>
    </source>
</evidence>
<evidence type="ECO:0000256" key="9">
    <source>
        <dbReference type="ARBA" id="ARBA00038126"/>
    </source>
</evidence>
<dbReference type="PANTHER" id="PTHR14614:SF39">
    <property type="entry name" value="HISTIDINE PROTEIN METHYLTRANSFERASE 1 HOMOLOG"/>
    <property type="match status" value="1"/>
</dbReference>
<dbReference type="STRING" id="230819.A0A5C3KZI3"/>
<comment type="subcellular location">
    <subcellularLocation>
        <location evidence="2">Cytoplasm</location>
    </subcellularLocation>
    <subcellularLocation>
        <location evidence="1">Nucleus</location>
    </subcellularLocation>
</comment>
<keyword evidence="8" id="KW-0539">Nucleus</keyword>
<dbReference type="GO" id="GO:0005634">
    <property type="term" value="C:nucleus"/>
    <property type="evidence" value="ECO:0007669"/>
    <property type="project" value="UniProtKB-SubCell"/>
</dbReference>
<feature type="compositionally biased region" description="Basic and acidic residues" evidence="10">
    <location>
        <begin position="93"/>
        <end position="109"/>
    </location>
</feature>